<reference evidence="2" key="1">
    <citation type="journal article" date="2014" name="Int. J. Syst. Evol. Microbiol.">
        <title>Complete genome sequence of Corynebacterium casei LMG S-19264T (=DSM 44701T), isolated from a smear-ripened cheese.</title>
        <authorList>
            <consortium name="US DOE Joint Genome Institute (JGI-PGF)"/>
            <person name="Walter F."/>
            <person name="Albersmeier A."/>
            <person name="Kalinowski J."/>
            <person name="Ruckert C."/>
        </authorList>
    </citation>
    <scope>NUCLEOTIDE SEQUENCE</scope>
    <source>
        <strain evidence="2">JCM 4637</strain>
    </source>
</reference>
<proteinExistence type="predicted"/>
<evidence type="ECO:0000313" key="3">
    <source>
        <dbReference type="Proteomes" id="UP000638353"/>
    </source>
</evidence>
<dbReference type="RefSeq" id="WP_189826251.1">
    <property type="nucleotide sequence ID" value="NZ_BMVC01000015.1"/>
</dbReference>
<feature type="signal peptide" evidence="1">
    <location>
        <begin position="1"/>
        <end position="24"/>
    </location>
</feature>
<dbReference type="Gene3D" id="3.40.190.10">
    <property type="entry name" value="Periplasmic binding protein-like II"/>
    <property type="match status" value="1"/>
</dbReference>
<organism evidence="2 3">
    <name type="scientific">Streptomyces finlayi</name>
    <dbReference type="NCBI Taxonomy" id="67296"/>
    <lineage>
        <taxon>Bacteria</taxon>
        <taxon>Bacillati</taxon>
        <taxon>Actinomycetota</taxon>
        <taxon>Actinomycetes</taxon>
        <taxon>Kitasatosporales</taxon>
        <taxon>Streptomycetaceae</taxon>
        <taxon>Streptomyces</taxon>
    </lineage>
</organism>
<protein>
    <recommendedName>
        <fullName evidence="4">Extracellular solute-binding protein</fullName>
    </recommendedName>
</protein>
<reference evidence="2" key="2">
    <citation type="submission" date="2020-09" db="EMBL/GenBank/DDBJ databases">
        <authorList>
            <person name="Sun Q."/>
            <person name="Ohkuma M."/>
        </authorList>
    </citation>
    <scope>NUCLEOTIDE SEQUENCE</scope>
    <source>
        <strain evidence="2">JCM 4637</strain>
    </source>
</reference>
<comment type="caution">
    <text evidence="2">The sequence shown here is derived from an EMBL/GenBank/DDBJ whole genome shotgun (WGS) entry which is preliminary data.</text>
</comment>
<dbReference type="InterPro" id="IPR006059">
    <property type="entry name" value="SBP"/>
</dbReference>
<dbReference type="InterPro" id="IPR050490">
    <property type="entry name" value="Bact_solute-bd_prot1"/>
</dbReference>
<dbReference type="Proteomes" id="UP000638353">
    <property type="component" value="Unassembled WGS sequence"/>
</dbReference>
<dbReference type="PANTHER" id="PTHR43649:SF12">
    <property type="entry name" value="DIACETYLCHITOBIOSE BINDING PROTEIN DASA"/>
    <property type="match status" value="1"/>
</dbReference>
<dbReference type="PANTHER" id="PTHR43649">
    <property type="entry name" value="ARABINOSE-BINDING PROTEIN-RELATED"/>
    <property type="match status" value="1"/>
</dbReference>
<dbReference type="Pfam" id="PF01547">
    <property type="entry name" value="SBP_bac_1"/>
    <property type="match status" value="1"/>
</dbReference>
<evidence type="ECO:0000313" key="2">
    <source>
        <dbReference type="EMBL" id="GHD09258.1"/>
    </source>
</evidence>
<feature type="chain" id="PRO_5038821049" description="Extracellular solute-binding protein" evidence="1">
    <location>
        <begin position="25"/>
        <end position="437"/>
    </location>
</feature>
<dbReference type="SUPFAM" id="SSF53850">
    <property type="entry name" value="Periplasmic binding protein-like II"/>
    <property type="match status" value="1"/>
</dbReference>
<evidence type="ECO:0000256" key="1">
    <source>
        <dbReference type="SAM" id="SignalP"/>
    </source>
</evidence>
<name>A0A918X3R2_9ACTN</name>
<dbReference type="PROSITE" id="PS51257">
    <property type="entry name" value="PROKAR_LIPOPROTEIN"/>
    <property type="match status" value="1"/>
</dbReference>
<evidence type="ECO:0008006" key="4">
    <source>
        <dbReference type="Google" id="ProtNLM"/>
    </source>
</evidence>
<gene>
    <name evidence="2" type="ORF">GCM10010334_63400</name>
</gene>
<dbReference type="EMBL" id="BMVC01000015">
    <property type="protein sequence ID" value="GHD09258.1"/>
    <property type="molecule type" value="Genomic_DNA"/>
</dbReference>
<accession>A0A918X3R2</accession>
<dbReference type="AlphaFoldDB" id="A0A918X3R2"/>
<sequence length="437" mass="47378">MRLRTTTKSTALVAVAALALTLSACGGASSAGGGEDSKEFTYWSMYKEDEPRAKVIKDAVAAFTKETGIKVELVFQGREVLNKLQPTLVGGNVAADLVDQSQFKIRDTLAATGNARDLSGVLDAKVTGESKTVGETVPKAYQDLVKDKDGQTYLIPTNVQTWQVFFNKKQLPDVAANPPKTFDEFIALLDKRKAAGKAPLALDGDILAYVDQWVSTLMIRELGAGNWKKVLEDKSGAGFDKPEVLKAAQNAEKIGKGKYFVDGWDASKFPAIQQKWAQNKADFLFMGTWGPSETGEIAGKDFEYGSFPFPKTAGGHDSEQASLYGYGIPKKAKNGGAAEKFIQFFLGKKWMDRLATEEKSITVRADVPAVKELQGPQKALQDAGAIHVSQDGAEGMSDWETKITQPLSKKLISGQISAADYVAELKKSTVNWWKANG</sequence>
<keyword evidence="1" id="KW-0732">Signal</keyword>